<keyword evidence="1" id="KW-0238">DNA-binding</keyword>
<dbReference type="CDD" id="cd00093">
    <property type="entry name" value="HTH_XRE"/>
    <property type="match status" value="1"/>
</dbReference>
<dbReference type="PROSITE" id="PS50943">
    <property type="entry name" value="HTH_CROC1"/>
    <property type="match status" value="1"/>
</dbReference>
<proteinExistence type="predicted"/>
<evidence type="ECO:0000256" key="1">
    <source>
        <dbReference type="ARBA" id="ARBA00023125"/>
    </source>
</evidence>
<dbReference type="PANTHER" id="PTHR46797">
    <property type="entry name" value="HTH-TYPE TRANSCRIPTIONAL REGULATOR"/>
    <property type="match status" value="1"/>
</dbReference>
<sequence length="84" mass="9327">MGMPLRSEDERALGSRFGRAVRRRREDRGWSQEQLANRAELNRSYMGEIERGAVMPSLATAAKLALALDLPLAELIAQCEQLAG</sequence>
<dbReference type="InterPro" id="IPR050807">
    <property type="entry name" value="TransReg_Diox_bact_type"/>
</dbReference>
<dbReference type="GO" id="GO:0005829">
    <property type="term" value="C:cytosol"/>
    <property type="evidence" value="ECO:0007669"/>
    <property type="project" value="TreeGrafter"/>
</dbReference>
<dbReference type="SMART" id="SM00530">
    <property type="entry name" value="HTH_XRE"/>
    <property type="match status" value="1"/>
</dbReference>
<gene>
    <name evidence="3" type="ORF">H4F90_12730</name>
</gene>
<protein>
    <submittedName>
        <fullName evidence="3">Helix-turn-helix transcriptional regulator</fullName>
    </submittedName>
</protein>
<dbReference type="PANTHER" id="PTHR46797:SF1">
    <property type="entry name" value="METHYLPHOSPHONATE SYNTHASE"/>
    <property type="match status" value="1"/>
</dbReference>
<comment type="caution">
    <text evidence="3">The sequence shown here is derived from an EMBL/GenBank/DDBJ whole genome shotgun (WGS) entry which is preliminary data.</text>
</comment>
<reference evidence="3 4" key="1">
    <citation type="submission" date="2020-08" db="EMBL/GenBank/DDBJ databases">
        <title>Aquariorum lacteus gen. nov., sp. nov., a new member of the family Comamonadaceae, isolated from freshwater aquarium.</title>
        <authorList>
            <person name="Chun S.-J."/>
        </authorList>
    </citation>
    <scope>NUCLEOTIDE SEQUENCE [LARGE SCALE GENOMIC DNA]</scope>
    <source>
        <strain evidence="3 4">SJAQ100</strain>
    </source>
</reference>
<dbReference type="GO" id="GO:0003677">
    <property type="term" value="F:DNA binding"/>
    <property type="evidence" value="ECO:0007669"/>
    <property type="project" value="UniProtKB-KW"/>
</dbReference>
<evidence type="ECO:0000313" key="3">
    <source>
        <dbReference type="EMBL" id="MBB1162843.1"/>
    </source>
</evidence>
<organism evidence="3 4">
    <name type="scientific">Aquariibacter albus</name>
    <dbReference type="NCBI Taxonomy" id="2759899"/>
    <lineage>
        <taxon>Bacteria</taxon>
        <taxon>Pseudomonadati</taxon>
        <taxon>Pseudomonadota</taxon>
        <taxon>Betaproteobacteria</taxon>
        <taxon>Burkholderiales</taxon>
        <taxon>Sphaerotilaceae</taxon>
        <taxon>Aquariibacter</taxon>
    </lineage>
</organism>
<keyword evidence="4" id="KW-1185">Reference proteome</keyword>
<dbReference type="GO" id="GO:0003700">
    <property type="term" value="F:DNA-binding transcription factor activity"/>
    <property type="evidence" value="ECO:0007669"/>
    <property type="project" value="TreeGrafter"/>
</dbReference>
<evidence type="ECO:0000313" key="4">
    <source>
        <dbReference type="Proteomes" id="UP000586093"/>
    </source>
</evidence>
<accession>A0A839HL04</accession>
<dbReference type="EMBL" id="JACIVI010000005">
    <property type="protein sequence ID" value="MBB1162843.1"/>
    <property type="molecule type" value="Genomic_DNA"/>
</dbReference>
<dbReference type="SUPFAM" id="SSF47413">
    <property type="entry name" value="lambda repressor-like DNA-binding domains"/>
    <property type="match status" value="1"/>
</dbReference>
<feature type="domain" description="HTH cro/C1-type" evidence="2">
    <location>
        <begin position="21"/>
        <end position="75"/>
    </location>
</feature>
<dbReference type="AlphaFoldDB" id="A0A839HL04"/>
<dbReference type="InterPro" id="IPR010982">
    <property type="entry name" value="Lambda_DNA-bd_dom_sf"/>
</dbReference>
<name>A0A839HL04_9BURK</name>
<evidence type="ECO:0000259" key="2">
    <source>
        <dbReference type="PROSITE" id="PS50943"/>
    </source>
</evidence>
<dbReference type="Pfam" id="PF13560">
    <property type="entry name" value="HTH_31"/>
    <property type="match status" value="1"/>
</dbReference>
<dbReference type="InterPro" id="IPR001387">
    <property type="entry name" value="Cro/C1-type_HTH"/>
</dbReference>
<dbReference type="Gene3D" id="1.10.260.40">
    <property type="entry name" value="lambda repressor-like DNA-binding domains"/>
    <property type="match status" value="1"/>
</dbReference>
<dbReference type="Proteomes" id="UP000586093">
    <property type="component" value="Unassembled WGS sequence"/>
</dbReference>